<proteinExistence type="predicted"/>
<evidence type="ECO:0000313" key="3">
    <source>
        <dbReference type="Proteomes" id="UP001066276"/>
    </source>
</evidence>
<feature type="compositionally biased region" description="Basic residues" evidence="1">
    <location>
        <begin position="51"/>
        <end position="61"/>
    </location>
</feature>
<reference evidence="2" key="1">
    <citation type="journal article" date="2022" name="bioRxiv">
        <title>Sequencing and chromosome-scale assembly of the giantPleurodeles waltlgenome.</title>
        <authorList>
            <person name="Brown T."/>
            <person name="Elewa A."/>
            <person name="Iarovenko S."/>
            <person name="Subramanian E."/>
            <person name="Araus A.J."/>
            <person name="Petzold A."/>
            <person name="Susuki M."/>
            <person name="Suzuki K.-i.T."/>
            <person name="Hayashi T."/>
            <person name="Toyoda A."/>
            <person name="Oliveira C."/>
            <person name="Osipova E."/>
            <person name="Leigh N.D."/>
            <person name="Simon A."/>
            <person name="Yun M.H."/>
        </authorList>
    </citation>
    <scope>NUCLEOTIDE SEQUENCE</scope>
    <source>
        <strain evidence="2">20211129_DDA</strain>
        <tissue evidence="2">Liver</tissue>
    </source>
</reference>
<feature type="region of interest" description="Disordered" evidence="1">
    <location>
        <begin position="154"/>
        <end position="173"/>
    </location>
</feature>
<protein>
    <submittedName>
        <fullName evidence="2">Uncharacterized protein</fullName>
    </submittedName>
</protein>
<dbReference type="Proteomes" id="UP001066276">
    <property type="component" value="Chromosome 9"/>
</dbReference>
<accession>A0AAV7MSZ0</accession>
<feature type="region of interest" description="Disordered" evidence="1">
    <location>
        <begin position="1"/>
        <end position="82"/>
    </location>
</feature>
<evidence type="ECO:0000256" key="1">
    <source>
        <dbReference type="SAM" id="MobiDB-lite"/>
    </source>
</evidence>
<gene>
    <name evidence="2" type="ORF">NDU88_004259</name>
</gene>
<organism evidence="2 3">
    <name type="scientific">Pleurodeles waltl</name>
    <name type="common">Iberian ribbed newt</name>
    <dbReference type="NCBI Taxonomy" id="8319"/>
    <lineage>
        <taxon>Eukaryota</taxon>
        <taxon>Metazoa</taxon>
        <taxon>Chordata</taxon>
        <taxon>Craniata</taxon>
        <taxon>Vertebrata</taxon>
        <taxon>Euteleostomi</taxon>
        <taxon>Amphibia</taxon>
        <taxon>Batrachia</taxon>
        <taxon>Caudata</taxon>
        <taxon>Salamandroidea</taxon>
        <taxon>Salamandridae</taxon>
        <taxon>Pleurodelinae</taxon>
        <taxon>Pleurodeles</taxon>
    </lineage>
</organism>
<evidence type="ECO:0000313" key="2">
    <source>
        <dbReference type="EMBL" id="KAJ1106861.1"/>
    </source>
</evidence>
<sequence length="199" mass="22569">MAQKDAAQYAGENSRYYSHHGSVPGLHRTFKGKTHRKKEESEKKVQGNWRRAIRKERKPLRNKTETTQENSEGDRLKRKRTVTPLEDITMKLQNVRVPASVESDAALNEPGTSYINNTVIRVMPIRDPLNTPTCFIVQQPSMGSEERALPSADIHQQGHSKPIEGGLQPGVQPKVNKLSRKYRRQKHALPFLQTGPLDS</sequence>
<name>A0AAV7MSZ0_PLEWA</name>
<dbReference type="EMBL" id="JANPWB010000013">
    <property type="protein sequence ID" value="KAJ1106861.1"/>
    <property type="molecule type" value="Genomic_DNA"/>
</dbReference>
<comment type="caution">
    <text evidence="2">The sequence shown here is derived from an EMBL/GenBank/DDBJ whole genome shotgun (WGS) entry which is preliminary data.</text>
</comment>
<dbReference type="AlphaFoldDB" id="A0AAV7MSZ0"/>
<keyword evidence="3" id="KW-1185">Reference proteome</keyword>